<comment type="subcellular location">
    <subcellularLocation>
        <location evidence="1 7">Cell membrane</location>
        <topology evidence="1 7">Multi-pass membrane protein</topology>
    </subcellularLocation>
</comment>
<gene>
    <name evidence="9" type="ORF">CZ674_09035</name>
</gene>
<evidence type="ECO:0000256" key="1">
    <source>
        <dbReference type="ARBA" id="ARBA00004651"/>
    </source>
</evidence>
<evidence type="ECO:0000313" key="10">
    <source>
        <dbReference type="Proteomes" id="UP000195787"/>
    </source>
</evidence>
<dbReference type="GO" id="GO:0055085">
    <property type="term" value="P:transmembrane transport"/>
    <property type="evidence" value="ECO:0007669"/>
    <property type="project" value="InterPro"/>
</dbReference>
<dbReference type="RefSeq" id="WP_086992224.1">
    <property type="nucleotide sequence ID" value="NZ_FUHU01000038.1"/>
</dbReference>
<dbReference type="EMBL" id="FUHU01000038">
    <property type="protein sequence ID" value="SJM63542.1"/>
    <property type="molecule type" value="Genomic_DNA"/>
</dbReference>
<dbReference type="Pfam" id="PF00528">
    <property type="entry name" value="BPD_transp_1"/>
    <property type="match status" value="1"/>
</dbReference>
<accession>A0A1R4G6B3</accession>
<protein>
    <submittedName>
        <fullName evidence="9">Probable sugar ABC transporter, permease protein</fullName>
    </submittedName>
</protein>
<evidence type="ECO:0000256" key="4">
    <source>
        <dbReference type="ARBA" id="ARBA00022692"/>
    </source>
</evidence>
<dbReference type="Gene3D" id="1.10.3720.10">
    <property type="entry name" value="MetI-like"/>
    <property type="match status" value="1"/>
</dbReference>
<keyword evidence="6 7" id="KW-0472">Membrane</keyword>
<evidence type="ECO:0000256" key="7">
    <source>
        <dbReference type="RuleBase" id="RU363032"/>
    </source>
</evidence>
<feature type="transmembrane region" description="Helical" evidence="7">
    <location>
        <begin position="177"/>
        <end position="202"/>
    </location>
</feature>
<evidence type="ECO:0000256" key="5">
    <source>
        <dbReference type="ARBA" id="ARBA00022989"/>
    </source>
</evidence>
<feature type="transmembrane region" description="Helical" evidence="7">
    <location>
        <begin position="134"/>
        <end position="156"/>
    </location>
</feature>
<reference evidence="9 10" key="1">
    <citation type="submission" date="2017-02" db="EMBL/GenBank/DDBJ databases">
        <authorList>
            <person name="Peterson S.W."/>
        </authorList>
    </citation>
    <scope>NUCLEOTIDE SEQUENCE [LARGE SCALE GENOMIC DNA]</scope>
    <source>
        <strain evidence="9 10">LMG 22410</strain>
    </source>
</reference>
<dbReference type="InterPro" id="IPR035906">
    <property type="entry name" value="MetI-like_sf"/>
</dbReference>
<name>A0A1R4G6B3_9MICO</name>
<dbReference type="GeneID" id="303173354"/>
<evidence type="ECO:0000313" key="9">
    <source>
        <dbReference type="EMBL" id="SJM63542.1"/>
    </source>
</evidence>
<keyword evidence="4 7" id="KW-0812">Transmembrane</keyword>
<organism evidence="9 10">
    <name type="scientific">Agrococcus casei LMG 22410</name>
    <dbReference type="NCBI Taxonomy" id="1255656"/>
    <lineage>
        <taxon>Bacteria</taxon>
        <taxon>Bacillati</taxon>
        <taxon>Actinomycetota</taxon>
        <taxon>Actinomycetes</taxon>
        <taxon>Micrococcales</taxon>
        <taxon>Microbacteriaceae</taxon>
        <taxon>Agrococcus</taxon>
    </lineage>
</organism>
<feature type="domain" description="ABC transmembrane type-1" evidence="8">
    <location>
        <begin position="65"/>
        <end position="256"/>
    </location>
</feature>
<dbReference type="OrthoDB" id="3521657at2"/>
<dbReference type="Proteomes" id="UP000195787">
    <property type="component" value="Unassembled WGS sequence"/>
</dbReference>
<keyword evidence="3" id="KW-1003">Cell membrane</keyword>
<dbReference type="PANTHER" id="PTHR43744:SF12">
    <property type="entry name" value="ABC TRANSPORTER PERMEASE PROTEIN MG189-RELATED"/>
    <property type="match status" value="1"/>
</dbReference>
<keyword evidence="5 7" id="KW-1133">Transmembrane helix</keyword>
<feature type="transmembrane region" description="Helical" evidence="7">
    <location>
        <begin position="236"/>
        <end position="256"/>
    </location>
</feature>
<dbReference type="PROSITE" id="PS50928">
    <property type="entry name" value="ABC_TM1"/>
    <property type="match status" value="1"/>
</dbReference>
<dbReference type="CDD" id="cd06261">
    <property type="entry name" value="TM_PBP2"/>
    <property type="match status" value="1"/>
</dbReference>
<sequence length="271" mass="29300">MRVGRLEVAANYALLAVFGLAVLGPIAIILITAVSPANFADAQAGWFHPENFATAWVEGRFGQYLAASISVSLTVVVISSVASVLAGYAFGTMRFKASGVLFYVFLAGIMVPSEAIIIPLHYDLRTFGLTDTLWGVALPQIAQSIAFGTYWMRAYFRAAPRELIDAARIDGAGSWRTLWQVLLPLARPAITTMVVLTFMWTWNEFLIPLAMSPTGAYRTAPFGLALFQGQYTEGTALLAAGAVFVALPVVVVYAILQRHFIRGMLEGAVKG</sequence>
<dbReference type="SUPFAM" id="SSF161098">
    <property type="entry name" value="MetI-like"/>
    <property type="match status" value="1"/>
</dbReference>
<evidence type="ECO:0000256" key="2">
    <source>
        <dbReference type="ARBA" id="ARBA00022448"/>
    </source>
</evidence>
<feature type="transmembrane region" description="Helical" evidence="7">
    <location>
        <begin position="100"/>
        <end position="122"/>
    </location>
</feature>
<dbReference type="GO" id="GO:0005886">
    <property type="term" value="C:plasma membrane"/>
    <property type="evidence" value="ECO:0007669"/>
    <property type="project" value="UniProtKB-SubCell"/>
</dbReference>
<evidence type="ECO:0000256" key="3">
    <source>
        <dbReference type="ARBA" id="ARBA00022475"/>
    </source>
</evidence>
<feature type="transmembrane region" description="Helical" evidence="7">
    <location>
        <begin position="64"/>
        <end position="88"/>
    </location>
</feature>
<dbReference type="InterPro" id="IPR000515">
    <property type="entry name" value="MetI-like"/>
</dbReference>
<keyword evidence="2 7" id="KW-0813">Transport</keyword>
<evidence type="ECO:0000256" key="6">
    <source>
        <dbReference type="ARBA" id="ARBA00023136"/>
    </source>
</evidence>
<comment type="similarity">
    <text evidence="7">Belongs to the binding-protein-dependent transport system permease family.</text>
</comment>
<dbReference type="AlphaFoldDB" id="A0A1R4G6B3"/>
<dbReference type="PANTHER" id="PTHR43744">
    <property type="entry name" value="ABC TRANSPORTER PERMEASE PROTEIN MG189-RELATED-RELATED"/>
    <property type="match status" value="1"/>
</dbReference>
<evidence type="ECO:0000259" key="8">
    <source>
        <dbReference type="PROSITE" id="PS50928"/>
    </source>
</evidence>
<proteinExistence type="inferred from homology"/>
<keyword evidence="10" id="KW-1185">Reference proteome</keyword>
<feature type="transmembrane region" description="Helical" evidence="7">
    <location>
        <begin position="12"/>
        <end position="34"/>
    </location>
</feature>